<reference evidence="1" key="1">
    <citation type="journal article" date="2014" name="Front. Microbiol.">
        <title>High frequency of phylogenetically diverse reductive dehalogenase-homologous genes in deep subseafloor sedimentary metagenomes.</title>
        <authorList>
            <person name="Kawai M."/>
            <person name="Futagami T."/>
            <person name="Toyoda A."/>
            <person name="Takaki Y."/>
            <person name="Nishi S."/>
            <person name="Hori S."/>
            <person name="Arai W."/>
            <person name="Tsubouchi T."/>
            <person name="Morono Y."/>
            <person name="Uchiyama I."/>
            <person name="Ito T."/>
            <person name="Fujiyama A."/>
            <person name="Inagaki F."/>
            <person name="Takami H."/>
        </authorList>
    </citation>
    <scope>NUCLEOTIDE SEQUENCE</scope>
    <source>
        <strain evidence="1">Expedition CK06-06</strain>
    </source>
</reference>
<evidence type="ECO:0000313" key="1">
    <source>
        <dbReference type="EMBL" id="GAJ21215.1"/>
    </source>
</evidence>
<comment type="caution">
    <text evidence="1">The sequence shown here is derived from an EMBL/GenBank/DDBJ whole genome shotgun (WGS) entry which is preliminary data.</text>
</comment>
<feature type="non-terminal residue" evidence="1">
    <location>
        <position position="141"/>
    </location>
</feature>
<dbReference type="EMBL" id="BARW01039554">
    <property type="protein sequence ID" value="GAJ21215.1"/>
    <property type="molecule type" value="Genomic_DNA"/>
</dbReference>
<name>X1W125_9ZZZZ</name>
<sequence>KLQSRKKSKTKETCKDVYKSGWSAGVTETVARVSTHTLDEMGRYVGEILELGDRMEELRKNFHRIRRSILPAAIAIDEARKASELASAYGTRITGEAQLLPASLERIDTDELRIRSRETLQEMDDCLDVIGPLGRRLHSLT</sequence>
<dbReference type="AlphaFoldDB" id="X1W125"/>
<protein>
    <submittedName>
        <fullName evidence="1">Uncharacterized protein</fullName>
    </submittedName>
</protein>
<organism evidence="1">
    <name type="scientific">marine sediment metagenome</name>
    <dbReference type="NCBI Taxonomy" id="412755"/>
    <lineage>
        <taxon>unclassified sequences</taxon>
        <taxon>metagenomes</taxon>
        <taxon>ecological metagenomes</taxon>
    </lineage>
</organism>
<gene>
    <name evidence="1" type="ORF">S12H4_60198</name>
</gene>
<accession>X1W125</accession>
<feature type="non-terminal residue" evidence="1">
    <location>
        <position position="1"/>
    </location>
</feature>
<proteinExistence type="predicted"/>